<keyword evidence="3" id="KW-0862">Zinc</keyword>
<dbReference type="Pfam" id="PF13005">
    <property type="entry name" value="zf-IS66"/>
    <property type="match status" value="1"/>
</dbReference>
<dbReference type="InterPro" id="IPR024474">
    <property type="entry name" value="Znf_dom_IS66"/>
</dbReference>
<sequence length="212" mass="23275">MRGWNGCSRETAPRCFRREIREGRSRPASPAMRGCRSRGRDAGGGQRRGREGDWPEESADVAAAAQSAASAPSVRAPLATGNLPAHLPRIEQILEPESILCPCGCGAMQRVGESRTERLDVIPAQFRVLVTVRPKYVCRTCAGAQHAQAPAPEWLVPRGLPVDFPDAMRPHALSHVQQQLRLKLQVQHPRPAGHRMLRWTNDTSTSTARNVA</sequence>
<evidence type="ECO:0000313" key="3">
    <source>
        <dbReference type="EMBL" id="SDF72605.1"/>
    </source>
</evidence>
<dbReference type="Proteomes" id="UP000183812">
    <property type="component" value="Unassembled WGS sequence"/>
</dbReference>
<proteinExistence type="predicted"/>
<dbReference type="PANTHER" id="PTHR33678">
    <property type="entry name" value="BLL1576 PROTEIN"/>
    <property type="match status" value="1"/>
</dbReference>
<feature type="region of interest" description="Disordered" evidence="1">
    <location>
        <begin position="16"/>
        <end position="57"/>
    </location>
</feature>
<dbReference type="InterPro" id="IPR052344">
    <property type="entry name" value="Transposase-related"/>
</dbReference>
<keyword evidence="3" id="KW-0863">Zinc-finger</keyword>
<feature type="compositionally biased region" description="Basic and acidic residues" evidence="1">
    <location>
        <begin position="16"/>
        <end position="25"/>
    </location>
</feature>
<dbReference type="AlphaFoldDB" id="A0A1G7NER1"/>
<dbReference type="PANTHER" id="PTHR33678:SF1">
    <property type="entry name" value="BLL1576 PROTEIN"/>
    <property type="match status" value="1"/>
</dbReference>
<dbReference type="GO" id="GO:0008270">
    <property type="term" value="F:zinc ion binding"/>
    <property type="evidence" value="ECO:0007669"/>
    <property type="project" value="UniProtKB-KW"/>
</dbReference>
<evidence type="ECO:0000259" key="2">
    <source>
        <dbReference type="Pfam" id="PF13005"/>
    </source>
</evidence>
<organism evidence="3 4">
    <name type="scientific">Rhodobacter capsulatus</name>
    <name type="common">Rhodopseudomonas capsulata</name>
    <dbReference type="NCBI Taxonomy" id="1061"/>
    <lineage>
        <taxon>Bacteria</taxon>
        <taxon>Pseudomonadati</taxon>
        <taxon>Pseudomonadota</taxon>
        <taxon>Alphaproteobacteria</taxon>
        <taxon>Rhodobacterales</taxon>
        <taxon>Rhodobacter group</taxon>
        <taxon>Rhodobacter</taxon>
    </lineage>
</organism>
<evidence type="ECO:0000313" key="4">
    <source>
        <dbReference type="Proteomes" id="UP000183812"/>
    </source>
</evidence>
<reference evidence="3 4" key="1">
    <citation type="submission" date="2016-10" db="EMBL/GenBank/DDBJ databases">
        <authorList>
            <person name="de Groot N.N."/>
        </authorList>
    </citation>
    <scope>NUCLEOTIDE SEQUENCE [LARGE SCALE GENOMIC DNA]</scope>
    <source>
        <strain evidence="4">DSM 938 / 37b4</strain>
    </source>
</reference>
<keyword evidence="3" id="KW-0479">Metal-binding</keyword>
<protein>
    <submittedName>
        <fullName evidence="3">Zinc-finger binding domain of transposase IS66</fullName>
    </submittedName>
</protein>
<gene>
    <name evidence="3" type="ORF">SAMN04244550_02717</name>
</gene>
<evidence type="ECO:0000256" key="1">
    <source>
        <dbReference type="SAM" id="MobiDB-lite"/>
    </source>
</evidence>
<feature type="domain" description="Transposase IS66 zinc-finger binding" evidence="2">
    <location>
        <begin position="101"/>
        <end position="141"/>
    </location>
</feature>
<accession>A0A1G7NER1</accession>
<name>A0A1G7NER1_RHOCA</name>
<dbReference type="EMBL" id="FNAY01000016">
    <property type="protein sequence ID" value="SDF72605.1"/>
    <property type="molecule type" value="Genomic_DNA"/>
</dbReference>